<feature type="region of interest" description="Disordered" evidence="3">
    <location>
        <begin position="322"/>
        <end position="366"/>
    </location>
</feature>
<reference evidence="5" key="1">
    <citation type="submission" date="2020-06" db="EMBL/GenBank/DDBJ databases">
        <authorList>
            <person name="Li T."/>
            <person name="Hu X."/>
            <person name="Zhang T."/>
            <person name="Song X."/>
            <person name="Zhang H."/>
            <person name="Dai N."/>
            <person name="Sheng W."/>
            <person name="Hou X."/>
            <person name="Wei L."/>
        </authorList>
    </citation>
    <scope>NUCLEOTIDE SEQUENCE</scope>
    <source>
        <strain evidence="5">KEN8</strain>
        <tissue evidence="5">Leaf</tissue>
    </source>
</reference>
<evidence type="ECO:0000256" key="3">
    <source>
        <dbReference type="SAM" id="MobiDB-lite"/>
    </source>
</evidence>
<dbReference type="SUPFAM" id="SSF49562">
    <property type="entry name" value="C2 domain (Calcium/lipid-binding domain, CaLB)"/>
    <property type="match status" value="1"/>
</dbReference>
<feature type="domain" description="PRONE" evidence="4">
    <location>
        <begin position="476"/>
        <end position="557"/>
    </location>
</feature>
<reference evidence="5" key="2">
    <citation type="journal article" date="2024" name="Plant">
        <title>Genomic evolution and insights into agronomic trait innovations of Sesamum species.</title>
        <authorList>
            <person name="Miao H."/>
            <person name="Wang L."/>
            <person name="Qu L."/>
            <person name="Liu H."/>
            <person name="Sun Y."/>
            <person name="Le M."/>
            <person name="Wang Q."/>
            <person name="Wei S."/>
            <person name="Zheng Y."/>
            <person name="Lin W."/>
            <person name="Duan Y."/>
            <person name="Cao H."/>
            <person name="Xiong S."/>
            <person name="Wang X."/>
            <person name="Wei L."/>
            <person name="Li C."/>
            <person name="Ma Q."/>
            <person name="Ju M."/>
            <person name="Zhao R."/>
            <person name="Li G."/>
            <person name="Mu C."/>
            <person name="Tian Q."/>
            <person name="Mei H."/>
            <person name="Zhang T."/>
            <person name="Gao T."/>
            <person name="Zhang H."/>
        </authorList>
    </citation>
    <scope>NUCLEOTIDE SEQUENCE</scope>
    <source>
        <strain evidence="5">KEN8</strain>
    </source>
</reference>
<dbReference type="EMBL" id="JACGWM010000001">
    <property type="protein sequence ID" value="KAL0397906.1"/>
    <property type="molecule type" value="Genomic_DNA"/>
</dbReference>
<dbReference type="Pfam" id="PF00168">
    <property type="entry name" value="C2"/>
    <property type="match status" value="1"/>
</dbReference>
<dbReference type="InterPro" id="IPR046960">
    <property type="entry name" value="PPR_At4g14850-like_plant"/>
</dbReference>
<dbReference type="PANTHER" id="PTHR47926">
    <property type="entry name" value="PENTATRICOPEPTIDE REPEAT-CONTAINING PROTEIN"/>
    <property type="match status" value="1"/>
</dbReference>
<dbReference type="NCBIfam" id="TIGR00756">
    <property type="entry name" value="PPR"/>
    <property type="match status" value="1"/>
</dbReference>
<dbReference type="PANTHER" id="PTHR47926:SF414">
    <property type="entry name" value="PENTATRICOPEPTIDE REPEAT-CONTAINING PROTEIN DOT4, CHLOROPLASTIC-LIKE"/>
    <property type="match status" value="1"/>
</dbReference>
<keyword evidence="2" id="KW-0344">Guanine-nucleotide releasing factor</keyword>
<organism evidence="5">
    <name type="scientific">Sesamum calycinum</name>
    <dbReference type="NCBI Taxonomy" id="2727403"/>
    <lineage>
        <taxon>Eukaryota</taxon>
        <taxon>Viridiplantae</taxon>
        <taxon>Streptophyta</taxon>
        <taxon>Embryophyta</taxon>
        <taxon>Tracheophyta</taxon>
        <taxon>Spermatophyta</taxon>
        <taxon>Magnoliopsida</taxon>
        <taxon>eudicotyledons</taxon>
        <taxon>Gunneridae</taxon>
        <taxon>Pentapetalae</taxon>
        <taxon>asterids</taxon>
        <taxon>lamiids</taxon>
        <taxon>Lamiales</taxon>
        <taxon>Pedaliaceae</taxon>
        <taxon>Sesamum</taxon>
    </lineage>
</organism>
<dbReference type="GO" id="GO:0009451">
    <property type="term" value="P:RNA modification"/>
    <property type="evidence" value="ECO:0007669"/>
    <property type="project" value="InterPro"/>
</dbReference>
<proteinExistence type="predicted"/>
<evidence type="ECO:0000313" key="5">
    <source>
        <dbReference type="EMBL" id="KAL0397906.1"/>
    </source>
</evidence>
<dbReference type="Gene3D" id="2.60.40.150">
    <property type="entry name" value="C2 domain"/>
    <property type="match status" value="1"/>
</dbReference>
<evidence type="ECO:0000256" key="1">
    <source>
        <dbReference type="ARBA" id="ARBA00022737"/>
    </source>
</evidence>
<feature type="region of interest" description="Disordered" evidence="3">
    <location>
        <begin position="535"/>
        <end position="557"/>
    </location>
</feature>
<dbReference type="GO" id="GO:0005085">
    <property type="term" value="F:guanyl-nucleotide exchange factor activity"/>
    <property type="evidence" value="ECO:0007669"/>
    <property type="project" value="UniProtKB-UniRule"/>
</dbReference>
<comment type="caution">
    <text evidence="5">The sequence shown here is derived from an EMBL/GenBank/DDBJ whole genome shotgun (WGS) entry which is preliminary data.</text>
</comment>
<evidence type="ECO:0000256" key="2">
    <source>
        <dbReference type="PROSITE-ProRule" id="PRU00663"/>
    </source>
</evidence>
<dbReference type="Gene3D" id="1.25.40.10">
    <property type="entry name" value="Tetratricopeptide repeat domain"/>
    <property type="match status" value="1"/>
</dbReference>
<dbReference type="GO" id="GO:0003723">
    <property type="term" value="F:RNA binding"/>
    <property type="evidence" value="ECO:0007669"/>
    <property type="project" value="InterPro"/>
</dbReference>
<dbReference type="InterPro" id="IPR000008">
    <property type="entry name" value="C2_dom"/>
</dbReference>
<accession>A0AAW2T266</accession>
<feature type="compositionally biased region" description="Low complexity" evidence="3">
    <location>
        <begin position="337"/>
        <end position="346"/>
    </location>
</feature>
<dbReference type="InterPro" id="IPR002885">
    <property type="entry name" value="PPR_rpt"/>
</dbReference>
<keyword evidence="1" id="KW-0677">Repeat</keyword>
<sequence>MLSYGIEPNDVAFISLLSACSHCGLEYEGWNWFHAMEPMYGIKPKLAHYACMVDMLSRQGNIEEALEFVNSMPIEPDRRIWGALLAGYRNIHGPTEILEIVAKKLISLNPENRATGFSPTCMLTRVDGKLRRSPTYHVIVQCGTQICRSKSSSGNPDKIYWNEKFTFELPPSELETLNHLKLRIVNEEYFTDGEFVGETMNKKGLVELNPAPFNVVLEDDTYKGQITIGLKFIPNTVLQMKRKQCIQEERDIDESICKMVVQFKTNQHHKHQKGSRNSQFFLDQWLLIQDSERGKELFFLEEKFEGDGDGKRDVPNGILRKNTTLAQKQHCKDQNSEMDSSTSTSDENYELGYQPSPSSVDQTDQSLTDTTSCSILSADSFAYCRTNSEASAFSEHTDSFSEIASPSWRGLKSPARAALSRLGMRQHKHGMDEEIMDLGELLYLVSTRDWSLSILKEIDVEERNELPSICELQDDDRNLWQQDILDSFQVTEFWYAEQGSMSGNSTRSGSFRRIVVQPQPQRKEEKWWLPVPCVSPDGLSEKSKKHLQQKRNWQHKA</sequence>
<feature type="compositionally biased region" description="Basic residues" evidence="3">
    <location>
        <begin position="543"/>
        <end position="557"/>
    </location>
</feature>
<dbReference type="InterPro" id="IPR035892">
    <property type="entry name" value="C2_domain_sf"/>
</dbReference>
<dbReference type="PROSITE" id="PS51334">
    <property type="entry name" value="PRONE"/>
    <property type="match status" value="1"/>
</dbReference>
<name>A0AAW2T266_9LAMI</name>
<dbReference type="AlphaFoldDB" id="A0AAW2T266"/>
<dbReference type="InterPro" id="IPR011990">
    <property type="entry name" value="TPR-like_helical_dom_sf"/>
</dbReference>
<dbReference type="Gene3D" id="1.20.58.2010">
    <property type="entry name" value="PRONE domain, subdomain 1"/>
    <property type="match status" value="1"/>
</dbReference>
<protein>
    <submittedName>
        <fullName evidence="5">Pentatricopeptide repeat-containing protein DOT4, chloroplastic</fullName>
    </submittedName>
</protein>
<gene>
    <name evidence="5" type="ORF">Scaly_0239000</name>
</gene>
<dbReference type="Pfam" id="PF03759">
    <property type="entry name" value="PRONE"/>
    <property type="match status" value="1"/>
</dbReference>
<evidence type="ECO:0000259" key="4">
    <source>
        <dbReference type="PROSITE" id="PS51334"/>
    </source>
</evidence>
<dbReference type="InterPro" id="IPR005512">
    <property type="entry name" value="PRONE_dom"/>
</dbReference>